<evidence type="ECO:0008006" key="3">
    <source>
        <dbReference type="Google" id="ProtNLM"/>
    </source>
</evidence>
<organism evidence="1 2">
    <name type="scientific">Tritonibacter multivorans</name>
    <dbReference type="NCBI Taxonomy" id="928856"/>
    <lineage>
        <taxon>Bacteria</taxon>
        <taxon>Pseudomonadati</taxon>
        <taxon>Pseudomonadota</taxon>
        <taxon>Alphaproteobacteria</taxon>
        <taxon>Rhodobacterales</taxon>
        <taxon>Paracoccaceae</taxon>
        <taxon>Tritonibacter</taxon>
    </lineage>
</organism>
<dbReference type="Proteomes" id="UP000052022">
    <property type="component" value="Unassembled WGS sequence"/>
</dbReference>
<dbReference type="AlphaFoldDB" id="A0A0P1GI94"/>
<dbReference type="EMBL" id="CYSD01000042">
    <property type="protein sequence ID" value="CUH81548.1"/>
    <property type="molecule type" value="Genomic_DNA"/>
</dbReference>
<evidence type="ECO:0000313" key="2">
    <source>
        <dbReference type="Proteomes" id="UP000052022"/>
    </source>
</evidence>
<reference evidence="1 2" key="1">
    <citation type="submission" date="2015-09" db="EMBL/GenBank/DDBJ databases">
        <authorList>
            <consortium name="Swine Surveillance"/>
        </authorList>
    </citation>
    <scope>NUCLEOTIDE SEQUENCE [LARGE SCALE GENOMIC DNA]</scope>
    <source>
        <strain evidence="1 2">CECT 7557</strain>
    </source>
</reference>
<proteinExistence type="predicted"/>
<evidence type="ECO:0000313" key="1">
    <source>
        <dbReference type="EMBL" id="CUH81548.1"/>
    </source>
</evidence>
<sequence>MGPQLRTAGVLCGASRKGDLKSERERQALGNMGQGDQIAQDQLVNLLEGTGRSLLQGGFEAFAACFHLPQTLTTTDGMRIIRTREELEQLFYDLRSYYSEIGVQMLTRQPVKAEFTNEFTILAVHQTFVIGQQGLMRDPYEVLTILQYKEGSWAATFSDYALGGGLQECIEQSRLRAPGQLPVFNPPIIRGARRTG</sequence>
<accession>A0A0P1GI94</accession>
<gene>
    <name evidence="1" type="ORF">TRM7557_03479</name>
</gene>
<protein>
    <recommendedName>
        <fullName evidence="3">SnoaL-like domain-containing protein</fullName>
    </recommendedName>
</protein>
<keyword evidence="2" id="KW-1185">Reference proteome</keyword>
<name>A0A0P1GI94_9RHOB</name>